<proteinExistence type="inferred from homology"/>
<evidence type="ECO:0000256" key="2">
    <source>
        <dbReference type="ARBA" id="ARBA00023239"/>
    </source>
</evidence>
<dbReference type="OrthoDB" id="9772788at2"/>
<dbReference type="STRING" id="1586287.BBK82_30625"/>
<accession>A0A1B2HPV4</accession>
<dbReference type="RefSeq" id="WP_065918091.1">
    <property type="nucleotide sequence ID" value="NZ_CP016793.1"/>
</dbReference>
<dbReference type="CDD" id="cd01288">
    <property type="entry name" value="FabZ"/>
    <property type="match status" value="1"/>
</dbReference>
<evidence type="ECO:0000313" key="3">
    <source>
        <dbReference type="EMBL" id="ANZ39750.1"/>
    </source>
</evidence>
<dbReference type="GO" id="GO:0016829">
    <property type="term" value="F:lyase activity"/>
    <property type="evidence" value="ECO:0007669"/>
    <property type="project" value="UniProtKB-KW"/>
</dbReference>
<dbReference type="Pfam" id="PF07977">
    <property type="entry name" value="FabA"/>
    <property type="match status" value="1"/>
</dbReference>
<dbReference type="PANTHER" id="PTHR30272">
    <property type="entry name" value="3-HYDROXYACYL-[ACYL-CARRIER-PROTEIN] DEHYDRATASE"/>
    <property type="match status" value="1"/>
</dbReference>
<dbReference type="EMBL" id="CP016793">
    <property type="protein sequence ID" value="ANZ39750.1"/>
    <property type="molecule type" value="Genomic_DNA"/>
</dbReference>
<reference evidence="3 4" key="1">
    <citation type="submission" date="2016-07" db="EMBL/GenBank/DDBJ databases">
        <title>Complete genome sequence of the Lentzea guizhouensis DHS C013.</title>
        <authorList>
            <person name="Cao C."/>
        </authorList>
    </citation>
    <scope>NUCLEOTIDE SEQUENCE [LARGE SCALE GENOMIC DNA]</scope>
    <source>
        <strain evidence="3 4">DHS C013</strain>
    </source>
</reference>
<dbReference type="SUPFAM" id="SSF54637">
    <property type="entry name" value="Thioesterase/thiol ester dehydrase-isomerase"/>
    <property type="match status" value="1"/>
</dbReference>
<dbReference type="Gene3D" id="3.10.129.10">
    <property type="entry name" value="Hotdog Thioesterase"/>
    <property type="match status" value="1"/>
</dbReference>
<sequence length="162" mass="17719">MTRPLEIGTAGIRKRIPHRYPIMLVDRVTELVPGERLTALKAVTCNEPWYRELPESAVDFAYPQVMVIESWCQAAGLLVTEREPNPSAPAGTVMLFGGMADIRFHREVFPGDVLEHRVRLLRAVSDAAIFEGESVVAGETVLEVGRVAVATRPATELTGAPA</sequence>
<dbReference type="AlphaFoldDB" id="A0A1B2HPV4"/>
<keyword evidence="2" id="KW-0456">Lyase</keyword>
<keyword evidence="4" id="KW-1185">Reference proteome</keyword>
<comment type="similarity">
    <text evidence="1">Belongs to the thioester dehydratase family. FabZ subfamily.</text>
</comment>
<protein>
    <submittedName>
        <fullName evidence="3">Beta-hydroxyacyl-ACP dehydratase</fullName>
    </submittedName>
</protein>
<dbReference type="Proteomes" id="UP000093053">
    <property type="component" value="Chromosome"/>
</dbReference>
<evidence type="ECO:0000256" key="1">
    <source>
        <dbReference type="ARBA" id="ARBA00009174"/>
    </source>
</evidence>
<name>A0A1B2HPV4_9PSEU</name>
<dbReference type="PANTHER" id="PTHR30272:SF1">
    <property type="entry name" value="3-HYDROXYACYL-[ACYL-CARRIER-PROTEIN] DEHYDRATASE"/>
    <property type="match status" value="1"/>
</dbReference>
<organism evidence="3 4">
    <name type="scientific">Lentzea guizhouensis</name>
    <dbReference type="NCBI Taxonomy" id="1586287"/>
    <lineage>
        <taxon>Bacteria</taxon>
        <taxon>Bacillati</taxon>
        <taxon>Actinomycetota</taxon>
        <taxon>Actinomycetes</taxon>
        <taxon>Pseudonocardiales</taxon>
        <taxon>Pseudonocardiaceae</taxon>
        <taxon>Lentzea</taxon>
    </lineage>
</organism>
<gene>
    <name evidence="3" type="ORF">BBK82_30625</name>
</gene>
<dbReference type="InterPro" id="IPR013114">
    <property type="entry name" value="FabA_FabZ"/>
</dbReference>
<dbReference type="KEGG" id="led:BBK82_30625"/>
<dbReference type="InterPro" id="IPR029069">
    <property type="entry name" value="HotDog_dom_sf"/>
</dbReference>
<evidence type="ECO:0000313" key="4">
    <source>
        <dbReference type="Proteomes" id="UP000093053"/>
    </source>
</evidence>